<dbReference type="GO" id="GO:0005829">
    <property type="term" value="C:cytosol"/>
    <property type="evidence" value="ECO:0007669"/>
    <property type="project" value="TreeGrafter"/>
</dbReference>
<comment type="caution">
    <text evidence="2">The sequence shown here is derived from an EMBL/GenBank/DDBJ whole genome shotgun (WGS) entry which is preliminary data.</text>
</comment>
<reference evidence="2" key="1">
    <citation type="journal article" date="2015" name="Nature">
        <title>Complex archaea that bridge the gap between prokaryotes and eukaryotes.</title>
        <authorList>
            <person name="Spang A."/>
            <person name="Saw J.H."/>
            <person name="Jorgensen S.L."/>
            <person name="Zaremba-Niedzwiedzka K."/>
            <person name="Martijn J."/>
            <person name="Lind A.E."/>
            <person name="van Eijk R."/>
            <person name="Schleper C."/>
            <person name="Guy L."/>
            <person name="Ettema T.J."/>
        </authorList>
    </citation>
    <scope>NUCLEOTIDE SEQUENCE</scope>
</reference>
<evidence type="ECO:0000313" key="2">
    <source>
        <dbReference type="EMBL" id="KKM93038.1"/>
    </source>
</evidence>
<protein>
    <recommendedName>
        <fullName evidence="3">Nucleoid-associated protein</fullName>
    </recommendedName>
</protein>
<proteinExistence type="inferred from homology"/>
<dbReference type="InterPro" id="IPR036894">
    <property type="entry name" value="YbaB-like_sf"/>
</dbReference>
<dbReference type="Gene3D" id="3.30.1310.10">
    <property type="entry name" value="Nucleoid-associated protein YbaB-like domain"/>
    <property type="match status" value="1"/>
</dbReference>
<keyword evidence="1" id="KW-0238">DNA-binding</keyword>
<dbReference type="Pfam" id="PF02575">
    <property type="entry name" value="YbaB_DNA_bd"/>
    <property type="match status" value="1"/>
</dbReference>
<dbReference type="GO" id="GO:0003677">
    <property type="term" value="F:DNA binding"/>
    <property type="evidence" value="ECO:0007669"/>
    <property type="project" value="UniProtKB-KW"/>
</dbReference>
<dbReference type="SUPFAM" id="SSF82607">
    <property type="entry name" value="YbaB-like"/>
    <property type="match status" value="1"/>
</dbReference>
<evidence type="ECO:0000256" key="1">
    <source>
        <dbReference type="ARBA" id="ARBA00023125"/>
    </source>
</evidence>
<organism evidence="2">
    <name type="scientific">marine sediment metagenome</name>
    <dbReference type="NCBI Taxonomy" id="412755"/>
    <lineage>
        <taxon>unclassified sequences</taxon>
        <taxon>metagenomes</taxon>
        <taxon>ecological metagenomes</taxon>
    </lineage>
</organism>
<name>A0A0F9LHX5_9ZZZZ</name>
<dbReference type="PIRSF" id="PIRSF004555">
    <property type="entry name" value="UCP004555"/>
    <property type="match status" value="1"/>
</dbReference>
<dbReference type="AlphaFoldDB" id="A0A0F9LHX5"/>
<dbReference type="EMBL" id="LAZR01006319">
    <property type="protein sequence ID" value="KKM93038.1"/>
    <property type="molecule type" value="Genomic_DNA"/>
</dbReference>
<accession>A0A0F9LHX5</accession>
<dbReference type="PANTHER" id="PTHR33449:SF1">
    <property type="entry name" value="NUCLEOID-ASSOCIATED PROTEIN YBAB"/>
    <property type="match status" value="1"/>
</dbReference>
<dbReference type="HAMAP" id="MF_00274">
    <property type="entry name" value="DNA_YbaB_EbfC"/>
    <property type="match status" value="1"/>
</dbReference>
<gene>
    <name evidence="2" type="ORF">LCGC14_1212470</name>
</gene>
<dbReference type="InterPro" id="IPR004401">
    <property type="entry name" value="YbaB/EbfC"/>
</dbReference>
<sequence>MIMDMAKLLTQFQKMQGDMKKIQKEVAKEEVTGSSGGGMVEVTINGKLEVVDIKIEKKLMEEKDKEMLEDLILAAVNKALLKAQQLTKERMGRLAGGLNIPGIDIPGMLG</sequence>
<dbReference type="PANTHER" id="PTHR33449">
    <property type="entry name" value="NUCLEOID-ASSOCIATED PROTEIN YBAB"/>
    <property type="match status" value="1"/>
</dbReference>
<dbReference type="NCBIfam" id="TIGR00103">
    <property type="entry name" value="DNA_YbaB_EbfC"/>
    <property type="match status" value="1"/>
</dbReference>
<evidence type="ECO:0008006" key="3">
    <source>
        <dbReference type="Google" id="ProtNLM"/>
    </source>
</evidence>